<gene>
    <name evidence="2" type="ORF">ACA1_148670</name>
</gene>
<protein>
    <submittedName>
        <fullName evidence="2">Uncharacterized protein</fullName>
    </submittedName>
</protein>
<name>L8HC15_ACACF</name>
<proteinExistence type="predicted"/>
<feature type="compositionally biased region" description="Acidic residues" evidence="1">
    <location>
        <begin position="44"/>
        <end position="60"/>
    </location>
</feature>
<keyword evidence="3" id="KW-1185">Reference proteome</keyword>
<dbReference type="VEuPathDB" id="AmoebaDB:ACA1_148670"/>
<dbReference type="KEGG" id="acan:ACA1_148670"/>
<reference evidence="2 3" key="1">
    <citation type="journal article" date="2013" name="Genome Biol.">
        <title>Genome of Acanthamoeba castellanii highlights extensive lateral gene transfer and early evolution of tyrosine kinase signaling.</title>
        <authorList>
            <person name="Clarke M."/>
            <person name="Lohan A.J."/>
            <person name="Liu B."/>
            <person name="Lagkouvardos I."/>
            <person name="Roy S."/>
            <person name="Zafar N."/>
            <person name="Bertelli C."/>
            <person name="Schilde C."/>
            <person name="Kianianmomeni A."/>
            <person name="Burglin T.R."/>
            <person name="Frech C."/>
            <person name="Turcotte B."/>
            <person name="Kopec K.O."/>
            <person name="Synnott J.M."/>
            <person name="Choo C."/>
            <person name="Paponov I."/>
            <person name="Finkler A."/>
            <person name="Soon Heng Tan C."/>
            <person name="Hutchins A.P."/>
            <person name="Weinmeier T."/>
            <person name="Rattei T."/>
            <person name="Chu J.S."/>
            <person name="Gimenez G."/>
            <person name="Irimia M."/>
            <person name="Rigden D.J."/>
            <person name="Fitzpatrick D.A."/>
            <person name="Lorenzo-Morales J."/>
            <person name="Bateman A."/>
            <person name="Chiu C.H."/>
            <person name="Tang P."/>
            <person name="Hegemann P."/>
            <person name="Fromm H."/>
            <person name="Raoult D."/>
            <person name="Greub G."/>
            <person name="Miranda-Saavedra D."/>
            <person name="Chen N."/>
            <person name="Nash P."/>
            <person name="Ginger M.L."/>
            <person name="Horn M."/>
            <person name="Schaap P."/>
            <person name="Caler L."/>
            <person name="Loftus B."/>
        </authorList>
    </citation>
    <scope>NUCLEOTIDE SEQUENCE [LARGE SCALE GENOMIC DNA]</scope>
    <source>
        <strain evidence="2 3">Neff</strain>
    </source>
</reference>
<organism evidence="2 3">
    <name type="scientific">Acanthamoeba castellanii (strain ATCC 30010 / Neff)</name>
    <dbReference type="NCBI Taxonomy" id="1257118"/>
    <lineage>
        <taxon>Eukaryota</taxon>
        <taxon>Amoebozoa</taxon>
        <taxon>Discosea</taxon>
        <taxon>Longamoebia</taxon>
        <taxon>Centramoebida</taxon>
        <taxon>Acanthamoebidae</taxon>
        <taxon>Acanthamoeba</taxon>
    </lineage>
</organism>
<feature type="compositionally biased region" description="Basic residues" evidence="1">
    <location>
        <begin position="63"/>
        <end position="77"/>
    </location>
</feature>
<dbReference type="RefSeq" id="XP_004351507.1">
    <property type="nucleotide sequence ID" value="XM_004351455.1"/>
</dbReference>
<dbReference type="EMBL" id="KB007870">
    <property type="protein sequence ID" value="ELR22730.1"/>
    <property type="molecule type" value="Genomic_DNA"/>
</dbReference>
<dbReference type="GeneID" id="14923688"/>
<evidence type="ECO:0000313" key="2">
    <source>
        <dbReference type="EMBL" id="ELR22730.1"/>
    </source>
</evidence>
<dbReference type="Proteomes" id="UP000011083">
    <property type="component" value="Unassembled WGS sequence"/>
</dbReference>
<dbReference type="AlphaFoldDB" id="L8HC15"/>
<evidence type="ECO:0000313" key="3">
    <source>
        <dbReference type="Proteomes" id="UP000011083"/>
    </source>
</evidence>
<evidence type="ECO:0000256" key="1">
    <source>
        <dbReference type="SAM" id="MobiDB-lite"/>
    </source>
</evidence>
<accession>L8HC15</accession>
<sequence>WPGSTTWWARSSPDVGDLLIELFTPRLKEDTDSEQLRLVMAETRDDDDDEEDDDDDDDEEKATKKKPMTKKKTKKSRIMGAGSAAADKDGPSAKPMGLSLGKIFGWNDKNEKSSASAAATTTAENGGKPKRKVMALLPSCYCPLKNADKYETFFPTFYLEVYQAAEELQKELTMTADTYKAALKLFARLKATTQTARQERIVSNMKIAFVEFIQDKQPEINWLKIKLQSMFVCQASYLFLVLCQLLWEIRKRQSLWLKLGKYCLATIQVMQSELSSLIISFHKDWVEHKQRIEEIITEYNKLKAEKNKALTSGSPAQNTGLGDEDLLLNCERIVRECVKQVEFNLGEIGLRATKEALVELVANLVLERAKCHL</sequence>
<feature type="non-terminal residue" evidence="2">
    <location>
        <position position="373"/>
    </location>
</feature>
<feature type="region of interest" description="Disordered" evidence="1">
    <location>
        <begin position="30"/>
        <end position="93"/>
    </location>
</feature>